<organism evidence="1 2">
    <name type="scientific">Bos mutus</name>
    <name type="common">wild yak</name>
    <dbReference type="NCBI Taxonomy" id="72004"/>
    <lineage>
        <taxon>Eukaryota</taxon>
        <taxon>Metazoa</taxon>
        <taxon>Chordata</taxon>
        <taxon>Craniata</taxon>
        <taxon>Vertebrata</taxon>
        <taxon>Euteleostomi</taxon>
        <taxon>Mammalia</taxon>
        <taxon>Eutheria</taxon>
        <taxon>Laurasiatheria</taxon>
        <taxon>Artiodactyla</taxon>
        <taxon>Ruminantia</taxon>
        <taxon>Pecora</taxon>
        <taxon>Bovidae</taxon>
        <taxon>Bovinae</taxon>
        <taxon>Bos</taxon>
    </lineage>
</organism>
<dbReference type="Proteomes" id="UP000322234">
    <property type="component" value="Unassembled WGS sequence"/>
</dbReference>
<name>A0A6B0RR79_9CETA</name>
<keyword evidence="2" id="KW-1185">Reference proteome</keyword>
<evidence type="ECO:0000313" key="1">
    <source>
        <dbReference type="EMBL" id="MXQ92580.1"/>
    </source>
</evidence>
<dbReference type="EMBL" id="VBQZ03000084">
    <property type="protein sequence ID" value="MXQ92580.1"/>
    <property type="molecule type" value="Genomic_DNA"/>
</dbReference>
<accession>A0A6B0RR79</accession>
<protein>
    <submittedName>
        <fullName evidence="1">Uncharacterized protein</fullName>
    </submittedName>
</protein>
<evidence type="ECO:0000313" key="2">
    <source>
        <dbReference type="Proteomes" id="UP000322234"/>
    </source>
</evidence>
<sequence length="137" mass="14955">MRCMDFPILQACPVLLFLPTNQTSLSSTASPSIPSISPGSQMLLMERICLAPAELQHPNLFQAMGCDADNGDDGEQLVIGRGHDDEIDEQKSMALAPWWSESIRQTTGGSHSASTVTPRPVLAHGNRRHYQVQIDVN</sequence>
<reference evidence="1" key="1">
    <citation type="submission" date="2019-10" db="EMBL/GenBank/DDBJ databases">
        <title>The sequence and de novo assembly of the wild yak genome.</title>
        <authorList>
            <person name="Liu Y."/>
        </authorList>
    </citation>
    <scope>NUCLEOTIDE SEQUENCE [LARGE SCALE GENOMIC DNA]</scope>
    <source>
        <strain evidence="1">WY2019</strain>
    </source>
</reference>
<dbReference type="AlphaFoldDB" id="A0A6B0RR79"/>
<proteinExistence type="predicted"/>
<comment type="caution">
    <text evidence="1">The sequence shown here is derived from an EMBL/GenBank/DDBJ whole genome shotgun (WGS) entry which is preliminary data.</text>
</comment>
<gene>
    <name evidence="1" type="ORF">E5288_WYG005680</name>
</gene>